<dbReference type="NCBIfam" id="TIGR02532">
    <property type="entry name" value="IV_pilin_GFxxxE"/>
    <property type="match status" value="1"/>
</dbReference>
<keyword evidence="2" id="KW-0488">Methylation</keyword>
<sequence length="135" mass="14612">MNCKQAFTLVEILIVVIILGILAAIVIPQFTEASDDARESALRSDLQTMRSQLELYKAQHTGSYPGALTFVTDMTTKSGEYGPYVQTFPTNPYNSLSDVTVEDGAALLGDGNTGWHFDSSTGRFSASDDATHAAW</sequence>
<dbReference type="Gene3D" id="3.30.700.10">
    <property type="entry name" value="Glycoprotein, Type 4 Pilin"/>
    <property type="match status" value="1"/>
</dbReference>
<dbReference type="InterPro" id="IPR045584">
    <property type="entry name" value="Pilin-like"/>
</dbReference>
<evidence type="ECO:0008006" key="8">
    <source>
        <dbReference type="Google" id="ProtNLM"/>
    </source>
</evidence>
<comment type="caution">
    <text evidence="7">The sequence shown here is derived from an EMBL/GenBank/DDBJ whole genome shotgun (WGS) entry which is preliminary data.</text>
</comment>
<dbReference type="GO" id="GO:0015628">
    <property type="term" value="P:protein secretion by the type II secretion system"/>
    <property type="evidence" value="ECO:0007669"/>
    <property type="project" value="InterPro"/>
</dbReference>
<dbReference type="PANTHER" id="PTHR30093">
    <property type="entry name" value="GENERAL SECRETION PATHWAY PROTEIN G"/>
    <property type="match status" value="1"/>
</dbReference>
<dbReference type="GO" id="GO:0016020">
    <property type="term" value="C:membrane"/>
    <property type="evidence" value="ECO:0007669"/>
    <property type="project" value="UniProtKB-SubCell"/>
</dbReference>
<keyword evidence="4 6" id="KW-1133">Transmembrane helix</keyword>
<gene>
    <name evidence="7" type="ORF">S01H1_52043</name>
</gene>
<dbReference type="SUPFAM" id="SSF54523">
    <property type="entry name" value="Pili subunits"/>
    <property type="match status" value="1"/>
</dbReference>
<evidence type="ECO:0000256" key="2">
    <source>
        <dbReference type="ARBA" id="ARBA00022481"/>
    </source>
</evidence>
<reference evidence="7" key="1">
    <citation type="journal article" date="2014" name="Front. Microbiol.">
        <title>High frequency of phylogenetically diverse reductive dehalogenase-homologous genes in deep subseafloor sedimentary metagenomes.</title>
        <authorList>
            <person name="Kawai M."/>
            <person name="Futagami T."/>
            <person name="Toyoda A."/>
            <person name="Takaki Y."/>
            <person name="Nishi S."/>
            <person name="Hori S."/>
            <person name="Arai W."/>
            <person name="Tsubouchi T."/>
            <person name="Morono Y."/>
            <person name="Uchiyama I."/>
            <person name="Ito T."/>
            <person name="Fujiyama A."/>
            <person name="Inagaki F."/>
            <person name="Takami H."/>
        </authorList>
    </citation>
    <scope>NUCLEOTIDE SEQUENCE</scope>
    <source>
        <strain evidence="7">Expedition CK06-06</strain>
    </source>
</reference>
<dbReference type="InterPro" id="IPR000983">
    <property type="entry name" value="Bac_GSPG_pilin"/>
</dbReference>
<evidence type="ECO:0000256" key="4">
    <source>
        <dbReference type="ARBA" id="ARBA00022989"/>
    </source>
</evidence>
<evidence type="ECO:0000256" key="3">
    <source>
        <dbReference type="ARBA" id="ARBA00022692"/>
    </source>
</evidence>
<protein>
    <recommendedName>
        <fullName evidence="8">Type II secretion system protein GspG C-terminal domain-containing protein</fullName>
    </recommendedName>
</protein>
<keyword evidence="3 6" id="KW-0812">Transmembrane</keyword>
<proteinExistence type="predicted"/>
<dbReference type="PRINTS" id="PR00813">
    <property type="entry name" value="BCTERIALGSPG"/>
</dbReference>
<dbReference type="Pfam" id="PF07963">
    <property type="entry name" value="N_methyl"/>
    <property type="match status" value="1"/>
</dbReference>
<feature type="transmembrane region" description="Helical" evidence="6">
    <location>
        <begin position="6"/>
        <end position="27"/>
    </location>
</feature>
<keyword evidence="5 6" id="KW-0472">Membrane</keyword>
<dbReference type="InterPro" id="IPR012902">
    <property type="entry name" value="N_methyl_site"/>
</dbReference>
<dbReference type="PANTHER" id="PTHR30093:SF44">
    <property type="entry name" value="TYPE II SECRETION SYSTEM CORE PROTEIN G"/>
    <property type="match status" value="1"/>
</dbReference>
<name>X0XQY7_9ZZZZ</name>
<dbReference type="AlphaFoldDB" id="X0XQY7"/>
<comment type="subcellular location">
    <subcellularLocation>
        <location evidence="1">Membrane</location>
        <topology evidence="1">Single-pass membrane protein</topology>
    </subcellularLocation>
</comment>
<dbReference type="EMBL" id="BARS01033620">
    <property type="protein sequence ID" value="GAG27291.1"/>
    <property type="molecule type" value="Genomic_DNA"/>
</dbReference>
<accession>X0XQY7</accession>
<evidence type="ECO:0000256" key="1">
    <source>
        <dbReference type="ARBA" id="ARBA00004167"/>
    </source>
</evidence>
<organism evidence="7">
    <name type="scientific">marine sediment metagenome</name>
    <dbReference type="NCBI Taxonomy" id="412755"/>
    <lineage>
        <taxon>unclassified sequences</taxon>
        <taxon>metagenomes</taxon>
        <taxon>ecological metagenomes</taxon>
    </lineage>
</organism>
<evidence type="ECO:0000256" key="6">
    <source>
        <dbReference type="SAM" id="Phobius"/>
    </source>
</evidence>
<dbReference type="GO" id="GO:0015627">
    <property type="term" value="C:type II protein secretion system complex"/>
    <property type="evidence" value="ECO:0007669"/>
    <property type="project" value="InterPro"/>
</dbReference>
<evidence type="ECO:0000256" key="5">
    <source>
        <dbReference type="ARBA" id="ARBA00023136"/>
    </source>
</evidence>
<evidence type="ECO:0000313" key="7">
    <source>
        <dbReference type="EMBL" id="GAG27291.1"/>
    </source>
</evidence>